<reference evidence="2" key="2">
    <citation type="journal article" date="2020" name="Microbiol. Resour. Announc.">
        <title>Complete Genome Sequence of an Avian Metapneumovirus Subtype B Strain from Hungary.</title>
        <authorList>
            <person name="Goraichuk I.V."/>
            <person name="Kapczynski D.R."/>
            <person name="Seal B.S."/>
            <person name="Suarez D.L."/>
        </authorList>
    </citation>
    <scope>NUCLEOTIDE SEQUENCE</scope>
    <source>
        <strain evidence="2">Hungary/657/4</strain>
    </source>
</reference>
<name>E2RWM4_9MONO</name>
<proteinExistence type="predicted"/>
<accession>E2RWM4</accession>
<reference evidence="1 3" key="1">
    <citation type="journal article" date="2010" name="Virus Genes">
        <title>Complete nucleotide sequences of avian metapneumovirus subtype B genome.</title>
        <authorList>
            <person name="Sugiyama M."/>
            <person name="Ito H."/>
            <person name="Hata Y."/>
            <person name="Ono E."/>
            <person name="Ito T."/>
        </authorList>
    </citation>
    <scope>NUCLEOTIDE SEQUENCE [LARGE SCALE GENOMIC DNA]</scope>
    <source>
        <strain evidence="1">VCO3/60616</strain>
    </source>
</reference>
<gene>
    <name evidence="1" type="primary">M2</name>
</gene>
<sequence>MPIVIPCKRVTAVIRCNTLGVCLFKRTYEHNIINLGDLIEEVARMIIIDHINRKQCNECRKDFEFVAVYTSYT</sequence>
<dbReference type="Proteomes" id="UP000152013">
    <property type="component" value="Segment"/>
</dbReference>
<evidence type="ECO:0000313" key="2">
    <source>
        <dbReference type="EMBL" id="QHO60346.1"/>
    </source>
</evidence>
<dbReference type="EMBL" id="AB548428">
    <property type="protein sequence ID" value="BAJ23931.1"/>
    <property type="molecule type" value="Viral_cRNA"/>
</dbReference>
<protein>
    <submittedName>
        <fullName evidence="1">M2-2</fullName>
    </submittedName>
    <submittedName>
        <fullName evidence="2">Matrix protein 2-2</fullName>
    </submittedName>
</protein>
<evidence type="ECO:0000313" key="1">
    <source>
        <dbReference type="EMBL" id="BAJ23931.1"/>
    </source>
</evidence>
<evidence type="ECO:0000313" key="3">
    <source>
        <dbReference type="Proteomes" id="UP000152013"/>
    </source>
</evidence>
<dbReference type="EMBL" id="MN729604">
    <property type="protein sequence ID" value="QHO60346.1"/>
    <property type="molecule type" value="Viral_cRNA"/>
</dbReference>
<organism evidence="1 3">
    <name type="scientific">avian metapneumovirus</name>
    <dbReference type="NCBI Taxonomy" id="38525"/>
    <lineage>
        <taxon>Viruses</taxon>
        <taxon>Riboviria</taxon>
        <taxon>Orthornavirae</taxon>
        <taxon>Negarnaviricota</taxon>
        <taxon>Haploviricotina</taxon>
        <taxon>Monjiviricetes</taxon>
        <taxon>Mononegavirales</taxon>
        <taxon>Pneumoviridae</taxon>
        <taxon>Metapneumovirus</taxon>
        <taxon>Metapneumovirus avis</taxon>
    </lineage>
</organism>